<feature type="compositionally biased region" description="Polar residues" evidence="8">
    <location>
        <begin position="69"/>
        <end position="83"/>
    </location>
</feature>
<evidence type="ECO:0000256" key="3">
    <source>
        <dbReference type="ARBA" id="ARBA00011233"/>
    </source>
</evidence>
<evidence type="ECO:0000259" key="11">
    <source>
        <dbReference type="SMART" id="SM00607"/>
    </source>
</evidence>
<feature type="domain" description="Fucolectin tachylectin-4 pentraxin-1" evidence="11">
    <location>
        <begin position="46"/>
        <end position="190"/>
    </location>
</feature>
<dbReference type="AlphaFoldDB" id="A0AAV2HYL3"/>
<dbReference type="Gene3D" id="2.60.120.260">
    <property type="entry name" value="Galactose-binding domain-like"/>
    <property type="match status" value="1"/>
</dbReference>
<sequence length="272" mass="30381">MCTECLARRSTGSLRMALTQAWLMLSPIIILCSLCDRGSAEPSSTTWNAALFRPAYQSSEDAADPRNASLANDGNATSCQRTGNGSESWWHVDLLGQMMVESVWITGSDCNNGKGYTLGYFSLNVFTEQPPPDDSGGQVCHNYMLYAENATVNIKCDKTISGRYVRISHLSNTSSICEFKVMVTNNTQFNKYVGWKNSTLEGPVIRSLNTSRLECANHCLSARRAPDPMYCTAFNWVPGTRLCQLMQEDPRIFKSSKLKQSIHGYFYIEDLR</sequence>
<comment type="subunit">
    <text evidence="3">Homotrimer.</text>
</comment>
<evidence type="ECO:0000256" key="1">
    <source>
        <dbReference type="ARBA" id="ARBA00002219"/>
    </source>
</evidence>
<keyword evidence="9" id="KW-0732">Signal</keyword>
<dbReference type="PANTHER" id="PTHR45713:SF6">
    <property type="entry name" value="F5_8 TYPE C DOMAIN-CONTAINING PROTEIN"/>
    <property type="match status" value="1"/>
</dbReference>
<dbReference type="SMART" id="SM00607">
    <property type="entry name" value="FTP"/>
    <property type="match status" value="1"/>
</dbReference>
<dbReference type="PANTHER" id="PTHR45713">
    <property type="entry name" value="FTP DOMAIN-CONTAINING PROTEIN"/>
    <property type="match status" value="1"/>
</dbReference>
<evidence type="ECO:0000256" key="7">
    <source>
        <dbReference type="ARBA" id="ARBA00023157"/>
    </source>
</evidence>
<comment type="caution">
    <text evidence="12">The sequence shown here is derived from an EMBL/GenBank/DDBJ whole genome shotgun (WGS) entry which is preliminary data.</text>
</comment>
<dbReference type="InterPro" id="IPR003609">
    <property type="entry name" value="Pan_app"/>
</dbReference>
<dbReference type="Proteomes" id="UP001497497">
    <property type="component" value="Unassembled WGS sequence"/>
</dbReference>
<dbReference type="InterPro" id="IPR008979">
    <property type="entry name" value="Galactose-bd-like_sf"/>
</dbReference>
<gene>
    <name evidence="12" type="ORF">GSLYS_00013079001</name>
</gene>
<dbReference type="Gene3D" id="3.50.4.10">
    <property type="entry name" value="Hepatocyte Growth Factor"/>
    <property type="match status" value="1"/>
</dbReference>
<keyword evidence="4" id="KW-0479">Metal-binding</keyword>
<dbReference type="InterPro" id="IPR006585">
    <property type="entry name" value="FTP1"/>
</dbReference>
<feature type="chain" id="PRO_5043931880" evidence="9">
    <location>
        <begin position="41"/>
        <end position="272"/>
    </location>
</feature>
<dbReference type="Pfam" id="PF00024">
    <property type="entry name" value="PAN_1"/>
    <property type="match status" value="1"/>
</dbReference>
<protein>
    <submittedName>
        <fullName evidence="12">Uncharacterized protein</fullName>
    </submittedName>
</protein>
<proteinExistence type="inferred from homology"/>
<feature type="signal peptide" evidence="9">
    <location>
        <begin position="1"/>
        <end position="40"/>
    </location>
</feature>
<dbReference type="SMART" id="SM00473">
    <property type="entry name" value="PAN_AP"/>
    <property type="match status" value="1"/>
</dbReference>
<keyword evidence="5" id="KW-0430">Lectin</keyword>
<evidence type="ECO:0000256" key="9">
    <source>
        <dbReference type="SAM" id="SignalP"/>
    </source>
</evidence>
<evidence type="ECO:0000313" key="13">
    <source>
        <dbReference type="Proteomes" id="UP001497497"/>
    </source>
</evidence>
<dbReference type="GO" id="GO:0001868">
    <property type="term" value="P:regulation of complement activation, lectin pathway"/>
    <property type="evidence" value="ECO:0007669"/>
    <property type="project" value="UniProtKB-ARBA"/>
</dbReference>
<name>A0AAV2HYL3_LYMST</name>
<evidence type="ECO:0000259" key="10">
    <source>
        <dbReference type="SMART" id="SM00473"/>
    </source>
</evidence>
<comment type="similarity">
    <text evidence="2">Belongs to the fucolectin family.</text>
</comment>
<feature type="region of interest" description="Disordered" evidence="8">
    <location>
        <begin position="63"/>
        <end position="83"/>
    </location>
</feature>
<dbReference type="GO" id="GO:0046872">
    <property type="term" value="F:metal ion binding"/>
    <property type="evidence" value="ECO:0007669"/>
    <property type="project" value="UniProtKB-KW"/>
</dbReference>
<evidence type="ECO:0000256" key="5">
    <source>
        <dbReference type="ARBA" id="ARBA00022734"/>
    </source>
</evidence>
<evidence type="ECO:0000256" key="4">
    <source>
        <dbReference type="ARBA" id="ARBA00022723"/>
    </source>
</evidence>
<dbReference type="GO" id="GO:0010185">
    <property type="term" value="P:regulation of cellular defense response"/>
    <property type="evidence" value="ECO:0007669"/>
    <property type="project" value="UniProtKB-ARBA"/>
</dbReference>
<comment type="function">
    <text evidence="1">Acts as a defensive agent. Recognizes blood group fucosylated oligosaccharides including A, B, H and Lewis B-type antigens. Does not recognize Lewis A antigen and has low affinity for monovalent haptens.</text>
</comment>
<dbReference type="InterPro" id="IPR051941">
    <property type="entry name" value="BG_Antigen-Binding_Lectin"/>
</dbReference>
<keyword evidence="13" id="KW-1185">Reference proteome</keyword>
<dbReference type="GO" id="GO:0042806">
    <property type="term" value="F:fucose binding"/>
    <property type="evidence" value="ECO:0007669"/>
    <property type="project" value="UniProtKB-ARBA"/>
</dbReference>
<feature type="domain" description="Apple" evidence="10">
    <location>
        <begin position="187"/>
        <end position="271"/>
    </location>
</feature>
<dbReference type="EMBL" id="CAXITT010000333">
    <property type="protein sequence ID" value="CAL1539260.1"/>
    <property type="molecule type" value="Genomic_DNA"/>
</dbReference>
<keyword evidence="6" id="KW-0106">Calcium</keyword>
<reference evidence="12 13" key="1">
    <citation type="submission" date="2024-04" db="EMBL/GenBank/DDBJ databases">
        <authorList>
            <consortium name="Genoscope - CEA"/>
            <person name="William W."/>
        </authorList>
    </citation>
    <scope>NUCLEOTIDE SEQUENCE [LARGE SCALE GENOMIC DNA]</scope>
</reference>
<keyword evidence="7" id="KW-1015">Disulfide bond</keyword>
<accession>A0AAV2HYL3</accession>
<dbReference type="SUPFAM" id="SSF57414">
    <property type="entry name" value="Hairpin loop containing domain-like"/>
    <property type="match status" value="1"/>
</dbReference>
<evidence type="ECO:0000256" key="2">
    <source>
        <dbReference type="ARBA" id="ARBA00010147"/>
    </source>
</evidence>
<organism evidence="12 13">
    <name type="scientific">Lymnaea stagnalis</name>
    <name type="common">Great pond snail</name>
    <name type="synonym">Helix stagnalis</name>
    <dbReference type="NCBI Taxonomy" id="6523"/>
    <lineage>
        <taxon>Eukaryota</taxon>
        <taxon>Metazoa</taxon>
        <taxon>Spiralia</taxon>
        <taxon>Lophotrochozoa</taxon>
        <taxon>Mollusca</taxon>
        <taxon>Gastropoda</taxon>
        <taxon>Heterobranchia</taxon>
        <taxon>Euthyneura</taxon>
        <taxon>Panpulmonata</taxon>
        <taxon>Hygrophila</taxon>
        <taxon>Lymnaeoidea</taxon>
        <taxon>Lymnaeidae</taxon>
        <taxon>Lymnaea</taxon>
    </lineage>
</organism>
<evidence type="ECO:0000313" key="12">
    <source>
        <dbReference type="EMBL" id="CAL1539260.1"/>
    </source>
</evidence>
<dbReference type="Pfam" id="PF22633">
    <property type="entry name" value="F5_F8_type_C_2"/>
    <property type="match status" value="1"/>
</dbReference>
<evidence type="ECO:0000256" key="6">
    <source>
        <dbReference type="ARBA" id="ARBA00022837"/>
    </source>
</evidence>
<dbReference type="SUPFAM" id="SSF49785">
    <property type="entry name" value="Galactose-binding domain-like"/>
    <property type="match status" value="1"/>
</dbReference>
<evidence type="ECO:0000256" key="8">
    <source>
        <dbReference type="SAM" id="MobiDB-lite"/>
    </source>
</evidence>